<accession>A0AAP0PJ99</accession>
<protein>
    <submittedName>
        <fullName evidence="1">Uncharacterized protein</fullName>
    </submittedName>
</protein>
<dbReference type="AlphaFoldDB" id="A0AAP0PJ99"/>
<proteinExistence type="predicted"/>
<comment type="caution">
    <text evidence="1">The sequence shown here is derived from an EMBL/GenBank/DDBJ whole genome shotgun (WGS) entry which is preliminary data.</text>
</comment>
<keyword evidence="2" id="KW-1185">Reference proteome</keyword>
<reference evidence="1 2" key="1">
    <citation type="submission" date="2024-01" db="EMBL/GenBank/DDBJ databases">
        <title>Genome assemblies of Stephania.</title>
        <authorList>
            <person name="Yang L."/>
        </authorList>
    </citation>
    <scope>NUCLEOTIDE SEQUENCE [LARGE SCALE GENOMIC DNA]</scope>
    <source>
        <strain evidence="1">QJT</strain>
        <tissue evidence="1">Leaf</tissue>
    </source>
</reference>
<name>A0AAP0PJ99_9MAGN</name>
<evidence type="ECO:0000313" key="1">
    <source>
        <dbReference type="EMBL" id="KAK9146032.1"/>
    </source>
</evidence>
<dbReference type="Proteomes" id="UP001417504">
    <property type="component" value="Unassembled WGS sequence"/>
</dbReference>
<sequence>MERRSCGDGSVEVSWPAMLIEWCWTNPRATRRRRRKTGGTIRLGNKRRRVLAVRFKPVVRWRVMMGPLRKLKKLLFQIASNGTLLYWSFPLCYESLHYYYLYIPANPRIVKRGS</sequence>
<gene>
    <name evidence="1" type="ORF">Sjap_005935</name>
</gene>
<evidence type="ECO:0000313" key="2">
    <source>
        <dbReference type="Proteomes" id="UP001417504"/>
    </source>
</evidence>
<organism evidence="1 2">
    <name type="scientific">Stephania japonica</name>
    <dbReference type="NCBI Taxonomy" id="461633"/>
    <lineage>
        <taxon>Eukaryota</taxon>
        <taxon>Viridiplantae</taxon>
        <taxon>Streptophyta</taxon>
        <taxon>Embryophyta</taxon>
        <taxon>Tracheophyta</taxon>
        <taxon>Spermatophyta</taxon>
        <taxon>Magnoliopsida</taxon>
        <taxon>Ranunculales</taxon>
        <taxon>Menispermaceae</taxon>
        <taxon>Menispermoideae</taxon>
        <taxon>Cissampelideae</taxon>
        <taxon>Stephania</taxon>
    </lineage>
</organism>
<dbReference type="EMBL" id="JBBNAE010000002">
    <property type="protein sequence ID" value="KAK9146032.1"/>
    <property type="molecule type" value="Genomic_DNA"/>
</dbReference>